<keyword evidence="2" id="KW-1185">Reference proteome</keyword>
<name>A0ABQ9UXW9_SAGOE</name>
<dbReference type="EMBL" id="JASSZA010000009">
    <property type="protein sequence ID" value="KAK2101706.1"/>
    <property type="molecule type" value="Genomic_DNA"/>
</dbReference>
<dbReference type="PANTHER" id="PTHR10695:SF46">
    <property type="entry name" value="BIFUNCTIONAL COENZYME A SYNTHASE-RELATED"/>
    <property type="match status" value="1"/>
</dbReference>
<sequence>MPLASLAPRLAPILTSAAWLVNDTLYVHLQPGMSLEGPAQPQHLDVRILLTNIRTKRTFLPPLPTSVQNLAHPPEVVLTDFQTLDGSPYNLVKQQVVRYATSCYSCCPRLASVLLYPDYGTGEVRMEPLDVLLRSTIRPASPMSRPPKQPVCGYYRGAVQLVVGIADQDLLKSKLLPKLLQPDTEHVEHLSEFLVDIKPSLTFHVPLLDPYGPAGFDPSLEFLVVSKETYYGGMAINHFCLENDLEELALYQVQLLKYLRHMENEEDKVSSSSFCQQMLGNLLRPSYERPELPESLCDWADWHQ</sequence>
<proteinExistence type="predicted"/>
<protein>
    <submittedName>
        <fullName evidence="1">Uncharacterized protein</fullName>
    </submittedName>
</protein>
<evidence type="ECO:0000313" key="2">
    <source>
        <dbReference type="Proteomes" id="UP001266305"/>
    </source>
</evidence>
<evidence type="ECO:0000313" key="1">
    <source>
        <dbReference type="EMBL" id="KAK2101706.1"/>
    </source>
</evidence>
<accession>A0ABQ9UXW9</accession>
<dbReference type="Proteomes" id="UP001266305">
    <property type="component" value="Unassembled WGS sequence"/>
</dbReference>
<reference evidence="1 2" key="1">
    <citation type="submission" date="2023-05" db="EMBL/GenBank/DDBJ databases">
        <title>B98-5 Cell Line De Novo Hybrid Assembly: An Optical Mapping Approach.</title>
        <authorList>
            <person name="Kananen K."/>
            <person name="Auerbach J.A."/>
            <person name="Kautto E."/>
            <person name="Blachly J.S."/>
        </authorList>
    </citation>
    <scope>NUCLEOTIDE SEQUENCE [LARGE SCALE GENOMIC DNA]</scope>
    <source>
        <strain evidence="1">B95-8</strain>
        <tissue evidence="1">Cell line</tissue>
    </source>
</reference>
<dbReference type="Gene3D" id="3.40.50.620">
    <property type="entry name" value="HUPs"/>
    <property type="match status" value="1"/>
</dbReference>
<organism evidence="1 2">
    <name type="scientific">Saguinus oedipus</name>
    <name type="common">Cotton-top tamarin</name>
    <name type="synonym">Oedipomidas oedipus</name>
    <dbReference type="NCBI Taxonomy" id="9490"/>
    <lineage>
        <taxon>Eukaryota</taxon>
        <taxon>Metazoa</taxon>
        <taxon>Chordata</taxon>
        <taxon>Craniata</taxon>
        <taxon>Vertebrata</taxon>
        <taxon>Euteleostomi</taxon>
        <taxon>Mammalia</taxon>
        <taxon>Eutheria</taxon>
        <taxon>Euarchontoglires</taxon>
        <taxon>Primates</taxon>
        <taxon>Haplorrhini</taxon>
        <taxon>Platyrrhini</taxon>
        <taxon>Cebidae</taxon>
        <taxon>Callitrichinae</taxon>
        <taxon>Saguinus</taxon>
    </lineage>
</organism>
<comment type="caution">
    <text evidence="1">The sequence shown here is derived from an EMBL/GenBank/DDBJ whole genome shotgun (WGS) entry which is preliminary data.</text>
</comment>
<gene>
    <name evidence="1" type="ORF">P7K49_019372</name>
</gene>
<dbReference type="PANTHER" id="PTHR10695">
    <property type="entry name" value="DEPHOSPHO-COA KINASE-RELATED"/>
    <property type="match status" value="1"/>
</dbReference>
<dbReference type="InterPro" id="IPR014729">
    <property type="entry name" value="Rossmann-like_a/b/a_fold"/>
</dbReference>